<organism evidence="2 3">
    <name type="scientific">Sphingomonas cremea</name>
    <dbReference type="NCBI Taxonomy" id="2904799"/>
    <lineage>
        <taxon>Bacteria</taxon>
        <taxon>Pseudomonadati</taxon>
        <taxon>Pseudomonadota</taxon>
        <taxon>Alphaproteobacteria</taxon>
        <taxon>Sphingomonadales</taxon>
        <taxon>Sphingomonadaceae</taxon>
        <taxon>Sphingomonas</taxon>
    </lineage>
</organism>
<dbReference type="Proteomes" id="UP001139410">
    <property type="component" value="Unassembled WGS sequence"/>
</dbReference>
<accession>A0A9X1QIS2</accession>
<name>A0A9X1QIS2_9SPHN</name>
<sequence length="84" mass="8885">MISALFSVLLLASETPAAAPEAVSAPVQEAQAAEPTKKAEKKICRVDPALTGSRMKSKLCLTQTEWDRRAAGKSVGDLKTMGAR</sequence>
<keyword evidence="3" id="KW-1185">Reference proteome</keyword>
<evidence type="ECO:0000313" key="2">
    <source>
        <dbReference type="EMBL" id="MCF2513875.1"/>
    </source>
</evidence>
<comment type="caution">
    <text evidence="2">The sequence shown here is derived from an EMBL/GenBank/DDBJ whole genome shotgun (WGS) entry which is preliminary data.</text>
</comment>
<keyword evidence="1" id="KW-0732">Signal</keyword>
<protein>
    <submittedName>
        <fullName evidence="2">Uncharacterized protein</fullName>
    </submittedName>
</protein>
<dbReference type="AlphaFoldDB" id="A0A9X1QIS2"/>
<proteinExistence type="predicted"/>
<feature type="chain" id="PRO_5040886059" evidence="1">
    <location>
        <begin position="20"/>
        <end position="84"/>
    </location>
</feature>
<dbReference type="RefSeq" id="WP_235066369.1">
    <property type="nucleotide sequence ID" value="NZ_JAKFGM010000001.1"/>
</dbReference>
<evidence type="ECO:0000313" key="3">
    <source>
        <dbReference type="Proteomes" id="UP001139410"/>
    </source>
</evidence>
<evidence type="ECO:0000256" key="1">
    <source>
        <dbReference type="SAM" id="SignalP"/>
    </source>
</evidence>
<reference evidence="2" key="1">
    <citation type="submission" date="2022-01" db="EMBL/GenBank/DDBJ databases">
        <authorList>
            <person name="Jo J.-H."/>
            <person name="Im W.-T."/>
        </authorList>
    </citation>
    <scope>NUCLEOTIDE SEQUENCE</scope>
    <source>
        <strain evidence="2">G124</strain>
    </source>
</reference>
<dbReference type="EMBL" id="JAKFGM010000001">
    <property type="protein sequence ID" value="MCF2513875.1"/>
    <property type="molecule type" value="Genomic_DNA"/>
</dbReference>
<gene>
    <name evidence="2" type="ORF">LVY65_02170</name>
</gene>
<feature type="signal peptide" evidence="1">
    <location>
        <begin position="1"/>
        <end position="19"/>
    </location>
</feature>